<evidence type="ECO:0000256" key="1">
    <source>
        <dbReference type="ARBA" id="ARBA00009437"/>
    </source>
</evidence>
<dbReference type="InterPro" id="IPR005119">
    <property type="entry name" value="LysR_subst-bd"/>
</dbReference>
<dbReference type="EMBL" id="AYZD01000028">
    <property type="protein sequence ID" value="KRM95317.1"/>
    <property type="molecule type" value="Genomic_DNA"/>
</dbReference>
<dbReference type="SUPFAM" id="SSF53850">
    <property type="entry name" value="Periplasmic binding protein-like II"/>
    <property type="match status" value="1"/>
</dbReference>
<name>A0A0R2CV82_9LACO</name>
<dbReference type="Pfam" id="PF03466">
    <property type="entry name" value="LysR_substrate"/>
    <property type="match status" value="1"/>
</dbReference>
<evidence type="ECO:0000256" key="2">
    <source>
        <dbReference type="ARBA" id="ARBA00023015"/>
    </source>
</evidence>
<dbReference type="PRINTS" id="PR00039">
    <property type="entry name" value="HTHLYSR"/>
</dbReference>
<dbReference type="InterPro" id="IPR036390">
    <property type="entry name" value="WH_DNA-bd_sf"/>
</dbReference>
<evidence type="ECO:0000256" key="4">
    <source>
        <dbReference type="ARBA" id="ARBA00023163"/>
    </source>
</evidence>
<evidence type="ECO:0000313" key="6">
    <source>
        <dbReference type="EMBL" id="KRM95317.1"/>
    </source>
</evidence>
<comment type="caution">
    <text evidence="6">The sequence shown here is derived from an EMBL/GenBank/DDBJ whole genome shotgun (WGS) entry which is preliminary data.</text>
</comment>
<dbReference type="Proteomes" id="UP000051015">
    <property type="component" value="Unassembled WGS sequence"/>
</dbReference>
<keyword evidence="7" id="KW-1185">Reference proteome</keyword>
<evidence type="ECO:0000313" key="7">
    <source>
        <dbReference type="Proteomes" id="UP000051015"/>
    </source>
</evidence>
<sequence length="294" mass="33674">MTLLDQLYLTFLVLTRTHSYTKTAEKLYISQPAVTQQIQRLEEKLGLKLVHYHRPNLKITPAGEELADFLQRTSVQSQQLLERIQTPNKFQEVNFSTTRSLSEFLAPQLIEEIAARGEFRKISCHVGNTEQALTAVRTGKSQFALVEGNFDKKKFGYKIIRSEPFIAVVSKKHPLTRYKSLTWSDLVKTPLLVREEGSGSREILASLARAENVSLSDFEHLIVISEPLLIKRLLLDGIGISFLYRSLVADQLKNSQLVELPMLDNGQTAHDLYLIYARDSYFKKDYEEWISVLK</sequence>
<dbReference type="SUPFAM" id="SSF46785">
    <property type="entry name" value="Winged helix' DNA-binding domain"/>
    <property type="match status" value="1"/>
</dbReference>
<gene>
    <name evidence="6" type="ORF">FC19_GL002084</name>
</gene>
<dbReference type="PANTHER" id="PTHR30126:SF91">
    <property type="entry name" value="LYSR FAMILY TRANSCRIPTIONAL REGULATOR"/>
    <property type="match status" value="1"/>
</dbReference>
<dbReference type="PROSITE" id="PS50931">
    <property type="entry name" value="HTH_LYSR"/>
    <property type="match status" value="1"/>
</dbReference>
<keyword evidence="2" id="KW-0805">Transcription regulation</keyword>
<protein>
    <submittedName>
        <fullName evidence="6">Transcriptional regulator</fullName>
    </submittedName>
</protein>
<comment type="similarity">
    <text evidence="1">Belongs to the LysR transcriptional regulatory family.</text>
</comment>
<evidence type="ECO:0000259" key="5">
    <source>
        <dbReference type="PROSITE" id="PS50931"/>
    </source>
</evidence>
<evidence type="ECO:0000256" key="3">
    <source>
        <dbReference type="ARBA" id="ARBA00023125"/>
    </source>
</evidence>
<feature type="domain" description="HTH lysR-type" evidence="5">
    <location>
        <begin position="10"/>
        <end position="60"/>
    </location>
</feature>
<dbReference type="Gene3D" id="1.10.10.10">
    <property type="entry name" value="Winged helix-like DNA-binding domain superfamily/Winged helix DNA-binding domain"/>
    <property type="match status" value="1"/>
</dbReference>
<dbReference type="STRING" id="1423725.FC19_GL002084"/>
<dbReference type="AlphaFoldDB" id="A0A0R2CV82"/>
<dbReference type="PATRIC" id="fig|1423725.3.peg.2140"/>
<organism evidence="6 7">
    <name type="scientific">Liquorilactobacillus aquaticus DSM 21051</name>
    <dbReference type="NCBI Taxonomy" id="1423725"/>
    <lineage>
        <taxon>Bacteria</taxon>
        <taxon>Bacillati</taxon>
        <taxon>Bacillota</taxon>
        <taxon>Bacilli</taxon>
        <taxon>Lactobacillales</taxon>
        <taxon>Lactobacillaceae</taxon>
        <taxon>Liquorilactobacillus</taxon>
    </lineage>
</organism>
<keyword evidence="3" id="KW-0238">DNA-binding</keyword>
<dbReference type="Pfam" id="PF00126">
    <property type="entry name" value="HTH_1"/>
    <property type="match status" value="1"/>
</dbReference>
<dbReference type="Gene3D" id="3.40.190.10">
    <property type="entry name" value="Periplasmic binding protein-like II"/>
    <property type="match status" value="2"/>
</dbReference>
<dbReference type="InterPro" id="IPR000847">
    <property type="entry name" value="LysR_HTH_N"/>
</dbReference>
<dbReference type="GO" id="GO:0003700">
    <property type="term" value="F:DNA-binding transcription factor activity"/>
    <property type="evidence" value="ECO:0007669"/>
    <property type="project" value="InterPro"/>
</dbReference>
<dbReference type="RefSeq" id="WP_235809365.1">
    <property type="nucleotide sequence ID" value="NZ_AYZD01000028.1"/>
</dbReference>
<accession>A0A0R2CV82</accession>
<dbReference type="InterPro" id="IPR036388">
    <property type="entry name" value="WH-like_DNA-bd_sf"/>
</dbReference>
<proteinExistence type="inferred from homology"/>
<keyword evidence="4" id="KW-0804">Transcription</keyword>
<dbReference type="PANTHER" id="PTHR30126">
    <property type="entry name" value="HTH-TYPE TRANSCRIPTIONAL REGULATOR"/>
    <property type="match status" value="1"/>
</dbReference>
<reference evidence="6 7" key="1">
    <citation type="journal article" date="2015" name="Genome Announc.">
        <title>Expanding the biotechnology potential of lactobacilli through comparative genomics of 213 strains and associated genera.</title>
        <authorList>
            <person name="Sun Z."/>
            <person name="Harris H.M."/>
            <person name="McCann A."/>
            <person name="Guo C."/>
            <person name="Argimon S."/>
            <person name="Zhang W."/>
            <person name="Yang X."/>
            <person name="Jeffery I.B."/>
            <person name="Cooney J.C."/>
            <person name="Kagawa T.F."/>
            <person name="Liu W."/>
            <person name="Song Y."/>
            <person name="Salvetti E."/>
            <person name="Wrobel A."/>
            <person name="Rasinkangas P."/>
            <person name="Parkhill J."/>
            <person name="Rea M.C."/>
            <person name="O'Sullivan O."/>
            <person name="Ritari J."/>
            <person name="Douillard F.P."/>
            <person name="Paul Ross R."/>
            <person name="Yang R."/>
            <person name="Briner A.E."/>
            <person name="Felis G.E."/>
            <person name="de Vos W.M."/>
            <person name="Barrangou R."/>
            <person name="Klaenhammer T.R."/>
            <person name="Caufield P.W."/>
            <person name="Cui Y."/>
            <person name="Zhang H."/>
            <person name="O'Toole P.W."/>
        </authorList>
    </citation>
    <scope>NUCLEOTIDE SEQUENCE [LARGE SCALE GENOMIC DNA]</scope>
    <source>
        <strain evidence="6 7">DSM 21051</strain>
    </source>
</reference>
<dbReference type="GO" id="GO:0000976">
    <property type="term" value="F:transcription cis-regulatory region binding"/>
    <property type="evidence" value="ECO:0007669"/>
    <property type="project" value="TreeGrafter"/>
</dbReference>